<reference evidence="8 9" key="1">
    <citation type="submission" date="2023-04" db="EMBL/GenBank/DDBJ databases">
        <title>Nanopore sequencing of Janthinobacterium from water.</title>
        <authorList>
            <person name="Ciuchcinski K."/>
            <person name="Rokowska A."/>
            <person name="Dziewit L."/>
        </authorList>
    </citation>
    <scope>NUCLEOTIDE SEQUENCE [LARGE SCALE GENOMIC DNA]</scope>
    <source>
        <strain evidence="8 9">DEMB2</strain>
    </source>
</reference>
<dbReference type="PANTHER" id="PTHR36115">
    <property type="entry name" value="PROLINE-RICH ANTIGEN HOMOLOG-RELATED"/>
    <property type="match status" value="1"/>
</dbReference>
<sequence length="146" mass="16094">MDYVGFWPRVGATLIDTLLLLIFIIPMLIAIYGESYFLTDSFFRGPAHFMISCVMPPLIQLAFWIALSTTPGKMAIGAIIVDAKTGGKPSASQCVKRCLNAYLSALPFYLGFLWVARDPRKQGWHDKIAGTAVIRRKTTAVPAALQ</sequence>
<evidence type="ECO:0000256" key="6">
    <source>
        <dbReference type="SAM" id="Phobius"/>
    </source>
</evidence>
<feature type="transmembrane region" description="Helical" evidence="6">
    <location>
        <begin position="99"/>
        <end position="116"/>
    </location>
</feature>
<dbReference type="InterPro" id="IPR051791">
    <property type="entry name" value="Pra-immunoreactive"/>
</dbReference>
<proteinExistence type="predicted"/>
<feature type="domain" description="RDD" evidence="7">
    <location>
        <begin position="3"/>
        <end position="130"/>
    </location>
</feature>
<evidence type="ECO:0000259" key="7">
    <source>
        <dbReference type="Pfam" id="PF06271"/>
    </source>
</evidence>
<dbReference type="EMBL" id="CP121464">
    <property type="protein sequence ID" value="WFR77090.1"/>
    <property type="molecule type" value="Genomic_DNA"/>
</dbReference>
<dbReference type="RefSeq" id="WP_278315792.1">
    <property type="nucleotide sequence ID" value="NZ_CP121464.1"/>
</dbReference>
<accession>A0ABY8HYX3</accession>
<gene>
    <name evidence="8" type="ORF">P9875_15305</name>
</gene>
<evidence type="ECO:0000256" key="3">
    <source>
        <dbReference type="ARBA" id="ARBA00022692"/>
    </source>
</evidence>
<evidence type="ECO:0000313" key="9">
    <source>
        <dbReference type="Proteomes" id="UP001219584"/>
    </source>
</evidence>
<protein>
    <submittedName>
        <fullName evidence="8">RDD family protein</fullName>
    </submittedName>
</protein>
<dbReference type="Pfam" id="PF06271">
    <property type="entry name" value="RDD"/>
    <property type="match status" value="1"/>
</dbReference>
<dbReference type="PANTHER" id="PTHR36115:SF4">
    <property type="entry name" value="MEMBRANE PROTEIN"/>
    <property type="match status" value="1"/>
</dbReference>
<evidence type="ECO:0000256" key="2">
    <source>
        <dbReference type="ARBA" id="ARBA00022475"/>
    </source>
</evidence>
<organism evidence="8 9">
    <name type="scientific">Janthinobacterium rivuli</name>
    <dbReference type="NCBI Taxonomy" id="2751478"/>
    <lineage>
        <taxon>Bacteria</taxon>
        <taxon>Pseudomonadati</taxon>
        <taxon>Pseudomonadota</taxon>
        <taxon>Betaproteobacteria</taxon>
        <taxon>Burkholderiales</taxon>
        <taxon>Oxalobacteraceae</taxon>
        <taxon>Janthinobacterium</taxon>
    </lineage>
</organism>
<dbReference type="Proteomes" id="UP001219584">
    <property type="component" value="Chromosome"/>
</dbReference>
<keyword evidence="9" id="KW-1185">Reference proteome</keyword>
<evidence type="ECO:0000256" key="1">
    <source>
        <dbReference type="ARBA" id="ARBA00004651"/>
    </source>
</evidence>
<evidence type="ECO:0000256" key="4">
    <source>
        <dbReference type="ARBA" id="ARBA00022989"/>
    </source>
</evidence>
<evidence type="ECO:0000256" key="5">
    <source>
        <dbReference type="ARBA" id="ARBA00023136"/>
    </source>
</evidence>
<keyword evidence="3 6" id="KW-0812">Transmembrane</keyword>
<comment type="subcellular location">
    <subcellularLocation>
        <location evidence="1">Cell membrane</location>
        <topology evidence="1">Multi-pass membrane protein</topology>
    </subcellularLocation>
</comment>
<feature type="transmembrane region" description="Helical" evidence="6">
    <location>
        <begin position="12"/>
        <end position="33"/>
    </location>
</feature>
<keyword evidence="2" id="KW-1003">Cell membrane</keyword>
<keyword evidence="5 6" id="KW-0472">Membrane</keyword>
<feature type="transmembrane region" description="Helical" evidence="6">
    <location>
        <begin position="45"/>
        <end position="67"/>
    </location>
</feature>
<keyword evidence="4 6" id="KW-1133">Transmembrane helix</keyword>
<dbReference type="InterPro" id="IPR010432">
    <property type="entry name" value="RDD"/>
</dbReference>
<name>A0ABY8HYX3_9BURK</name>
<evidence type="ECO:0000313" key="8">
    <source>
        <dbReference type="EMBL" id="WFR77090.1"/>
    </source>
</evidence>